<reference evidence="2" key="1">
    <citation type="submission" date="2016-10" db="EMBL/GenBank/DDBJ databases">
        <authorList>
            <person name="Varghese N."/>
            <person name="Submissions S."/>
        </authorList>
    </citation>
    <scope>NUCLEOTIDE SEQUENCE [LARGE SCALE GENOMIC DNA]</scope>
    <source>
        <strain evidence="2">CGMCC 1.9227</strain>
    </source>
</reference>
<dbReference type="Proteomes" id="UP000198596">
    <property type="component" value="Unassembled WGS sequence"/>
</dbReference>
<dbReference type="EMBL" id="FONQ01000006">
    <property type="protein sequence ID" value="SFE93118.1"/>
    <property type="molecule type" value="Genomic_DNA"/>
</dbReference>
<keyword evidence="2" id="KW-1185">Reference proteome</keyword>
<name>A0A1I2EL03_9FLAO</name>
<dbReference type="AlphaFoldDB" id="A0A1I2EL03"/>
<evidence type="ECO:0000313" key="1">
    <source>
        <dbReference type="EMBL" id="SFE93118.1"/>
    </source>
</evidence>
<organism evidence="1 2">
    <name type="scientific">Flavobacterium xueshanense</name>
    <dbReference type="NCBI Taxonomy" id="935223"/>
    <lineage>
        <taxon>Bacteria</taxon>
        <taxon>Pseudomonadati</taxon>
        <taxon>Bacteroidota</taxon>
        <taxon>Flavobacteriia</taxon>
        <taxon>Flavobacteriales</taxon>
        <taxon>Flavobacteriaceae</taxon>
        <taxon>Flavobacterium</taxon>
    </lineage>
</organism>
<gene>
    <name evidence="1" type="ORF">SAMN04488131_10615</name>
</gene>
<protein>
    <submittedName>
        <fullName evidence="1">Uncharacterized protein</fullName>
    </submittedName>
</protein>
<proteinExistence type="predicted"/>
<sequence length="47" mass="5491">MDIFTTLDLKGIINAFDYFNTIMLLLCDFRKMLSKLLLANNAFKLFV</sequence>
<dbReference type="STRING" id="935223.SAMN04488131_10615"/>
<evidence type="ECO:0000313" key="2">
    <source>
        <dbReference type="Proteomes" id="UP000198596"/>
    </source>
</evidence>
<accession>A0A1I2EL03</accession>